<dbReference type="NCBIfam" id="TIGR00674">
    <property type="entry name" value="dapA"/>
    <property type="match status" value="1"/>
</dbReference>
<keyword evidence="5 12" id="KW-0963">Cytoplasm</keyword>
<evidence type="ECO:0000313" key="17">
    <source>
        <dbReference type="Proteomes" id="UP000233618"/>
    </source>
</evidence>
<evidence type="ECO:0000256" key="8">
    <source>
        <dbReference type="ARBA" id="ARBA00023154"/>
    </source>
</evidence>
<dbReference type="PRINTS" id="PR00146">
    <property type="entry name" value="DHPICSNTHASE"/>
</dbReference>
<dbReference type="InterPro" id="IPR002220">
    <property type="entry name" value="DapA-like"/>
</dbReference>
<dbReference type="EC" id="4.3.3.7" evidence="4 12"/>
<comment type="catalytic activity">
    <reaction evidence="11 12">
        <text>L-aspartate 4-semialdehyde + pyruvate = (2S,4S)-4-hydroxy-2,3,4,5-tetrahydrodipicolinate + H2O + H(+)</text>
        <dbReference type="Rhea" id="RHEA:34171"/>
        <dbReference type="ChEBI" id="CHEBI:15361"/>
        <dbReference type="ChEBI" id="CHEBI:15377"/>
        <dbReference type="ChEBI" id="CHEBI:15378"/>
        <dbReference type="ChEBI" id="CHEBI:67139"/>
        <dbReference type="ChEBI" id="CHEBI:537519"/>
        <dbReference type="EC" id="4.3.3.7"/>
    </reaction>
</comment>
<reference evidence="16 17" key="1">
    <citation type="journal article" date="2017" name="Front. Microbiol.">
        <title>Labilibaculum manganireducens gen. nov., sp. nov. and Labilibaculum filiforme sp. nov., Novel Bacteroidetes Isolated from Subsurface Sediments of the Baltic Sea.</title>
        <authorList>
            <person name="Vandieken V."/>
            <person name="Marshall I.P."/>
            <person name="Niemann H."/>
            <person name="Engelen B."/>
            <person name="Cypionka H."/>
        </authorList>
    </citation>
    <scope>NUCLEOTIDE SEQUENCE [LARGE SCALE GENOMIC DNA]</scope>
    <source>
        <strain evidence="16 17">59.10-2M</strain>
    </source>
</reference>
<evidence type="ECO:0000256" key="15">
    <source>
        <dbReference type="PIRSR" id="PIRSR001365-2"/>
    </source>
</evidence>
<dbReference type="CDD" id="cd00950">
    <property type="entry name" value="DHDPS"/>
    <property type="match status" value="1"/>
</dbReference>
<evidence type="ECO:0000256" key="3">
    <source>
        <dbReference type="ARBA" id="ARBA00007592"/>
    </source>
</evidence>
<dbReference type="PANTHER" id="PTHR12128:SF66">
    <property type="entry name" value="4-HYDROXY-2-OXOGLUTARATE ALDOLASE, MITOCHONDRIAL"/>
    <property type="match status" value="1"/>
</dbReference>
<evidence type="ECO:0000256" key="9">
    <source>
        <dbReference type="ARBA" id="ARBA00023239"/>
    </source>
</evidence>
<name>A0A2N3IB92_9BACT</name>
<evidence type="ECO:0000313" key="16">
    <source>
        <dbReference type="EMBL" id="PKQ67567.1"/>
    </source>
</evidence>
<evidence type="ECO:0000256" key="12">
    <source>
        <dbReference type="HAMAP-Rule" id="MF_00418"/>
    </source>
</evidence>
<dbReference type="SMART" id="SM01130">
    <property type="entry name" value="DHDPS"/>
    <property type="match status" value="1"/>
</dbReference>
<feature type="binding site" evidence="12 15">
    <location>
        <position position="49"/>
    </location>
    <ligand>
        <name>pyruvate</name>
        <dbReference type="ChEBI" id="CHEBI:15361"/>
    </ligand>
</feature>
<feature type="binding site" evidence="12 15">
    <location>
        <position position="209"/>
    </location>
    <ligand>
        <name>pyruvate</name>
        <dbReference type="ChEBI" id="CHEBI:15361"/>
    </ligand>
</feature>
<dbReference type="GO" id="GO:0009089">
    <property type="term" value="P:lysine biosynthetic process via diaminopimelate"/>
    <property type="evidence" value="ECO:0007669"/>
    <property type="project" value="UniProtKB-UniRule"/>
</dbReference>
<dbReference type="InterPro" id="IPR020625">
    <property type="entry name" value="Schiff_base-form_aldolases_AS"/>
</dbReference>
<keyword evidence="17" id="KW-1185">Reference proteome</keyword>
<comment type="similarity">
    <text evidence="3 12 13">Belongs to the DapA family.</text>
</comment>
<evidence type="ECO:0000256" key="10">
    <source>
        <dbReference type="ARBA" id="ARBA00023270"/>
    </source>
</evidence>
<dbReference type="RefSeq" id="WP_101309200.1">
    <property type="nucleotide sequence ID" value="NZ_MVDE01000008.1"/>
</dbReference>
<evidence type="ECO:0000256" key="6">
    <source>
        <dbReference type="ARBA" id="ARBA00022605"/>
    </source>
</evidence>
<dbReference type="InterPro" id="IPR013785">
    <property type="entry name" value="Aldolase_TIM"/>
</dbReference>
<dbReference type="Gene3D" id="3.20.20.70">
    <property type="entry name" value="Aldolase class I"/>
    <property type="match status" value="1"/>
</dbReference>
<dbReference type="InterPro" id="IPR005263">
    <property type="entry name" value="DapA"/>
</dbReference>
<keyword evidence="10 12" id="KW-0704">Schiff base</keyword>
<feature type="active site" description="Proton donor/acceptor" evidence="12 14">
    <location>
        <position position="138"/>
    </location>
</feature>
<evidence type="ECO:0000256" key="13">
    <source>
        <dbReference type="PIRNR" id="PIRNR001365"/>
    </source>
</evidence>
<comment type="caution">
    <text evidence="12">Was originally thought to be a dihydrodipicolinate synthase (DHDPS), catalyzing the condensation of (S)-aspartate-beta-semialdehyde [(S)-ASA] and pyruvate to dihydrodipicolinate (DHDP). However, it was shown in E.coli that the product of the enzymatic reaction is not dihydrodipicolinate but in fact (4S)-4-hydroxy-2,3,4,5-tetrahydro-(2S)-dipicolinic acid (HTPA), and that the consecutive dehydration reaction leading to DHDP is not spontaneous but catalyzed by DapB.</text>
</comment>
<dbReference type="HAMAP" id="MF_00418">
    <property type="entry name" value="DapA"/>
    <property type="match status" value="1"/>
</dbReference>
<comment type="subcellular location">
    <subcellularLocation>
        <location evidence="12">Cytoplasm</location>
    </subcellularLocation>
</comment>
<keyword evidence="6 12" id="KW-0028">Amino-acid biosynthesis</keyword>
<organism evidence="16 17">
    <name type="scientific">Labilibaculum manganireducens</name>
    <dbReference type="NCBI Taxonomy" id="1940525"/>
    <lineage>
        <taxon>Bacteria</taxon>
        <taxon>Pseudomonadati</taxon>
        <taxon>Bacteroidota</taxon>
        <taxon>Bacteroidia</taxon>
        <taxon>Marinilabiliales</taxon>
        <taxon>Marinifilaceae</taxon>
        <taxon>Labilibaculum</taxon>
    </lineage>
</organism>
<proteinExistence type="inferred from homology"/>
<dbReference type="PIRSF" id="PIRSF001365">
    <property type="entry name" value="DHDPS"/>
    <property type="match status" value="1"/>
</dbReference>
<evidence type="ECO:0000256" key="11">
    <source>
        <dbReference type="ARBA" id="ARBA00047836"/>
    </source>
</evidence>
<dbReference type="Proteomes" id="UP000233618">
    <property type="component" value="Unassembled WGS sequence"/>
</dbReference>
<dbReference type="GO" id="GO:0008840">
    <property type="term" value="F:4-hydroxy-tetrahydrodipicolinate synthase activity"/>
    <property type="evidence" value="ECO:0007669"/>
    <property type="project" value="UniProtKB-UniRule"/>
</dbReference>
<protein>
    <recommendedName>
        <fullName evidence="4 12">4-hydroxy-tetrahydrodipicolinate synthase</fullName>
        <shortName evidence="12">HTPA synthase</shortName>
        <ecNumber evidence="4 12">4.3.3.7</ecNumber>
    </recommendedName>
</protein>
<gene>
    <name evidence="12" type="primary">dapA</name>
    <name evidence="16" type="ORF">BZG01_07475</name>
</gene>
<evidence type="ECO:0000256" key="1">
    <source>
        <dbReference type="ARBA" id="ARBA00003294"/>
    </source>
</evidence>
<evidence type="ECO:0000256" key="4">
    <source>
        <dbReference type="ARBA" id="ARBA00012086"/>
    </source>
</evidence>
<comment type="pathway">
    <text evidence="2 12">Amino-acid biosynthesis; L-lysine biosynthesis via DAP pathway; (S)-tetrahydrodipicolinate from L-aspartate: step 3/4.</text>
</comment>
<dbReference type="AlphaFoldDB" id="A0A2N3IB92"/>
<evidence type="ECO:0000256" key="14">
    <source>
        <dbReference type="PIRSR" id="PIRSR001365-1"/>
    </source>
</evidence>
<evidence type="ECO:0000256" key="2">
    <source>
        <dbReference type="ARBA" id="ARBA00005120"/>
    </source>
</evidence>
<keyword evidence="8 12" id="KW-0457">Lysine biosynthesis</keyword>
<sequence length="294" mass="31914">MNGNKFTGTGIALITPFTNNGSVDYNALSDTVNFQIKNGIDYLVVLGTTGEVSTLSCDEKISVINHIIEVNAKRVPLVVGFGGNHTQAVIQQIQEFAEFDEIDAILSVAPYYNKPSQEGLFLHYQAIANASPVPVILYNVPGRSGINISAETCVKLASEIENIIGVKEASGNMEQLMSILKNKPKDFLVISGDDAITFPLISLGGSGVISVLGNAFPKEWSQMVRLALDGKNKEALQIHYKMFGIIQNLFTEGNPAGIKAILSMKKLCENCLRLPLTPISESHYLKLSKIVEDL</sequence>
<dbReference type="GO" id="GO:0005829">
    <property type="term" value="C:cytosol"/>
    <property type="evidence" value="ECO:0007669"/>
    <property type="project" value="TreeGrafter"/>
</dbReference>
<dbReference type="PROSITE" id="PS00666">
    <property type="entry name" value="DHDPS_2"/>
    <property type="match status" value="1"/>
</dbReference>
<accession>A0A2N3IB92</accession>
<evidence type="ECO:0000256" key="7">
    <source>
        <dbReference type="ARBA" id="ARBA00022915"/>
    </source>
</evidence>
<keyword evidence="9 12" id="KW-0456">Lyase</keyword>
<dbReference type="SUPFAM" id="SSF51569">
    <property type="entry name" value="Aldolase"/>
    <property type="match status" value="1"/>
</dbReference>
<feature type="site" description="Part of a proton relay during catalysis" evidence="12">
    <location>
        <position position="48"/>
    </location>
</feature>
<dbReference type="Pfam" id="PF00701">
    <property type="entry name" value="DHDPS"/>
    <property type="match status" value="1"/>
</dbReference>
<comment type="caution">
    <text evidence="16">The sequence shown here is derived from an EMBL/GenBank/DDBJ whole genome shotgun (WGS) entry which is preliminary data.</text>
</comment>
<dbReference type="EMBL" id="MVDE01000008">
    <property type="protein sequence ID" value="PKQ67567.1"/>
    <property type="molecule type" value="Genomic_DNA"/>
</dbReference>
<keyword evidence="7 12" id="KW-0220">Diaminopimelate biosynthesis</keyword>
<evidence type="ECO:0000256" key="5">
    <source>
        <dbReference type="ARBA" id="ARBA00022490"/>
    </source>
</evidence>
<feature type="site" description="Part of a proton relay during catalysis" evidence="12">
    <location>
        <position position="112"/>
    </location>
</feature>
<dbReference type="UniPathway" id="UPA00034">
    <property type="reaction ID" value="UER00017"/>
</dbReference>
<comment type="function">
    <text evidence="1 12">Catalyzes the condensation of (S)-aspartate-beta-semialdehyde [(S)-ASA] and pyruvate to 4-hydroxy-tetrahydrodipicolinate (HTPA).</text>
</comment>
<comment type="subunit">
    <text evidence="12">Homotetramer; dimer of dimers.</text>
</comment>
<dbReference type="GO" id="GO:0019877">
    <property type="term" value="P:diaminopimelate biosynthetic process"/>
    <property type="evidence" value="ECO:0007669"/>
    <property type="project" value="UniProtKB-UniRule"/>
</dbReference>
<feature type="active site" description="Schiff-base intermediate with substrate" evidence="12 14">
    <location>
        <position position="167"/>
    </location>
</feature>
<dbReference type="PANTHER" id="PTHR12128">
    <property type="entry name" value="DIHYDRODIPICOLINATE SYNTHASE"/>
    <property type="match status" value="1"/>
</dbReference>